<dbReference type="InterPro" id="IPR006292">
    <property type="entry name" value="RNase_D"/>
</dbReference>
<sequence length="375" mass="42716">MTYQVVNSQQQMLDMIEQCQQSSARYLDTEFVRERSLFPQFGLLQVSDGATTWLLDPLAVEDLSPLWAWLQQPAPLTIFHAFGEDLELLWHEGQIQFGNILDTQVAASMLGWGAGMGFAALVERVCQVELDKSHSRTNWLKRPLSDEQLQYAADDVRYLIPVAQALIAELKDKGLYDACLSECARLALRKERDLAKRYLDVKNGWQLTPQQLAVLRELAAWRYQRAEAKDMALSFVIKDLALVALAKYQPDSMTRLKQLKELSPIEVRIHGSKLLKLIADAKQIDQCDWPDRIYRVVDIPSYKSRSKSLMTLCQQLADDAGVPVASYASKRQINEVLMWQWQGCEESNLPVLLQSWRATVGADAIRQWLQDNTAS</sequence>
<proteinExistence type="inferred from homology"/>
<dbReference type="GO" id="GO:0003676">
    <property type="term" value="F:nucleic acid binding"/>
    <property type="evidence" value="ECO:0007669"/>
    <property type="project" value="InterPro"/>
</dbReference>
<evidence type="ECO:0000259" key="7">
    <source>
        <dbReference type="PROSITE" id="PS50967"/>
    </source>
</evidence>
<dbReference type="GO" id="GO:0000166">
    <property type="term" value="F:nucleotide binding"/>
    <property type="evidence" value="ECO:0007669"/>
    <property type="project" value="InterPro"/>
</dbReference>
<dbReference type="CDD" id="cd06142">
    <property type="entry name" value="RNaseD_exo"/>
    <property type="match status" value="1"/>
</dbReference>
<dbReference type="InterPro" id="IPR002562">
    <property type="entry name" value="3'-5'_exonuclease_dom"/>
</dbReference>
<dbReference type="SMART" id="SM00474">
    <property type="entry name" value="35EXOc"/>
    <property type="match status" value="1"/>
</dbReference>
<dbReference type="OrthoDB" id="9800549at2"/>
<comment type="similarity">
    <text evidence="6">Belongs to the RNase D family.</text>
</comment>
<keyword evidence="5 6" id="KW-0269">Exonuclease</keyword>
<evidence type="ECO:0000256" key="6">
    <source>
        <dbReference type="HAMAP-Rule" id="MF_01899"/>
    </source>
</evidence>
<evidence type="ECO:0000313" key="9">
    <source>
        <dbReference type="Proteomes" id="UP000619743"/>
    </source>
</evidence>
<comment type="function">
    <text evidence="6">Exonuclease involved in the 3' processing of various precursor tRNAs. Initiates hydrolysis at the 3'-terminus of an RNA molecule and releases 5'-mononucleotides.</text>
</comment>
<dbReference type="EMBL" id="BMDX01000008">
    <property type="protein sequence ID" value="GGA77976.1"/>
    <property type="molecule type" value="Genomic_DNA"/>
</dbReference>
<keyword evidence="4 6" id="KW-0378">Hydrolase</keyword>
<reference evidence="9" key="1">
    <citation type="journal article" date="2019" name="Int. J. Syst. Evol. Microbiol.">
        <title>The Global Catalogue of Microorganisms (GCM) 10K type strain sequencing project: providing services to taxonomists for standard genome sequencing and annotation.</title>
        <authorList>
            <consortium name="The Broad Institute Genomics Platform"/>
            <consortium name="The Broad Institute Genome Sequencing Center for Infectious Disease"/>
            <person name="Wu L."/>
            <person name="Ma J."/>
        </authorList>
    </citation>
    <scope>NUCLEOTIDE SEQUENCE [LARGE SCALE GENOMIC DNA]</scope>
    <source>
        <strain evidence="9">CGMCC 1.10130</strain>
    </source>
</reference>
<accession>A0A8J2U5B3</accession>
<dbReference type="GO" id="GO:0008408">
    <property type="term" value="F:3'-5' exonuclease activity"/>
    <property type="evidence" value="ECO:0007669"/>
    <property type="project" value="InterPro"/>
</dbReference>
<feature type="domain" description="HRDC" evidence="7">
    <location>
        <begin position="208"/>
        <end position="288"/>
    </location>
</feature>
<keyword evidence="2 6" id="KW-0819">tRNA processing</keyword>
<dbReference type="InterPro" id="IPR051086">
    <property type="entry name" value="RNase_D-like"/>
</dbReference>
<dbReference type="Pfam" id="PF00570">
    <property type="entry name" value="HRDC"/>
    <property type="match status" value="1"/>
</dbReference>
<dbReference type="GO" id="GO:0042780">
    <property type="term" value="P:tRNA 3'-end processing"/>
    <property type="evidence" value="ECO:0007669"/>
    <property type="project" value="UniProtKB-UniRule"/>
</dbReference>
<dbReference type="EC" id="3.1.13.5" evidence="6"/>
<evidence type="ECO:0000256" key="3">
    <source>
        <dbReference type="ARBA" id="ARBA00022722"/>
    </source>
</evidence>
<dbReference type="InterPro" id="IPR002121">
    <property type="entry name" value="HRDC_dom"/>
</dbReference>
<dbReference type="GO" id="GO:0005737">
    <property type="term" value="C:cytoplasm"/>
    <property type="evidence" value="ECO:0007669"/>
    <property type="project" value="UniProtKB-SubCell"/>
</dbReference>
<evidence type="ECO:0000256" key="1">
    <source>
        <dbReference type="ARBA" id="ARBA00022490"/>
    </source>
</evidence>
<dbReference type="Pfam" id="PF01612">
    <property type="entry name" value="DNA_pol_A_exo1"/>
    <property type="match status" value="1"/>
</dbReference>
<dbReference type="HAMAP" id="MF_01899">
    <property type="entry name" value="RNase_D"/>
    <property type="match status" value="1"/>
</dbReference>
<dbReference type="SUPFAM" id="SSF53098">
    <property type="entry name" value="Ribonuclease H-like"/>
    <property type="match status" value="1"/>
</dbReference>
<dbReference type="SMART" id="SM00341">
    <property type="entry name" value="HRDC"/>
    <property type="match status" value="1"/>
</dbReference>
<organism evidence="8 9">
    <name type="scientific">Neiella marina</name>
    <dbReference type="NCBI Taxonomy" id="508461"/>
    <lineage>
        <taxon>Bacteria</taxon>
        <taxon>Pseudomonadati</taxon>
        <taxon>Pseudomonadota</taxon>
        <taxon>Gammaproteobacteria</taxon>
        <taxon>Alteromonadales</taxon>
        <taxon>Echinimonadaceae</taxon>
        <taxon>Neiella</taxon>
    </lineage>
</organism>
<dbReference type="AlphaFoldDB" id="A0A8J2U5B3"/>
<dbReference type="Proteomes" id="UP000619743">
    <property type="component" value="Unassembled WGS sequence"/>
</dbReference>
<dbReference type="PANTHER" id="PTHR47649:SF1">
    <property type="entry name" value="RIBONUCLEASE D"/>
    <property type="match status" value="1"/>
</dbReference>
<keyword evidence="3 6" id="KW-0540">Nuclease</keyword>
<dbReference type="NCBIfam" id="TIGR01388">
    <property type="entry name" value="rnd"/>
    <property type="match status" value="1"/>
</dbReference>
<dbReference type="InterPro" id="IPR010997">
    <property type="entry name" value="HRDC-like_sf"/>
</dbReference>
<evidence type="ECO:0000256" key="5">
    <source>
        <dbReference type="ARBA" id="ARBA00022839"/>
    </source>
</evidence>
<protein>
    <recommendedName>
        <fullName evidence="6">Ribonuclease D</fullName>
        <shortName evidence="6">RNase D</shortName>
        <ecNumber evidence="6">3.1.13.5</ecNumber>
    </recommendedName>
</protein>
<dbReference type="Pfam" id="PF21293">
    <property type="entry name" value="RNAseD_HRDC_C"/>
    <property type="match status" value="1"/>
</dbReference>
<keyword evidence="1 6" id="KW-0963">Cytoplasm</keyword>
<evidence type="ECO:0000256" key="4">
    <source>
        <dbReference type="ARBA" id="ARBA00022801"/>
    </source>
</evidence>
<dbReference type="RefSeq" id="WP_143824509.1">
    <property type="nucleotide sequence ID" value="NZ_BMDX01000008.1"/>
</dbReference>
<dbReference type="Gene3D" id="3.30.420.10">
    <property type="entry name" value="Ribonuclease H-like superfamily/Ribonuclease H"/>
    <property type="match status" value="1"/>
</dbReference>
<dbReference type="InterPro" id="IPR012337">
    <property type="entry name" value="RNaseH-like_sf"/>
</dbReference>
<dbReference type="InterPro" id="IPR044876">
    <property type="entry name" value="HRDC_dom_sf"/>
</dbReference>
<dbReference type="GO" id="GO:0033890">
    <property type="term" value="F:ribonuclease D activity"/>
    <property type="evidence" value="ECO:0007669"/>
    <property type="project" value="UniProtKB-UniRule"/>
</dbReference>
<evidence type="ECO:0000313" key="8">
    <source>
        <dbReference type="EMBL" id="GGA77976.1"/>
    </source>
</evidence>
<dbReference type="PANTHER" id="PTHR47649">
    <property type="entry name" value="RIBONUCLEASE D"/>
    <property type="match status" value="1"/>
</dbReference>
<dbReference type="PROSITE" id="PS50967">
    <property type="entry name" value="HRDC"/>
    <property type="match status" value="1"/>
</dbReference>
<comment type="caution">
    <text evidence="8">The sequence shown here is derived from an EMBL/GenBank/DDBJ whole genome shotgun (WGS) entry which is preliminary data.</text>
</comment>
<gene>
    <name evidence="6 8" type="primary">rnd</name>
    <name evidence="8" type="ORF">GCM10011369_19880</name>
</gene>
<keyword evidence="9" id="KW-1185">Reference proteome</keyword>
<dbReference type="InterPro" id="IPR036397">
    <property type="entry name" value="RNaseH_sf"/>
</dbReference>
<name>A0A8J2U5B3_9GAMM</name>
<dbReference type="Gene3D" id="1.10.150.80">
    <property type="entry name" value="HRDC domain"/>
    <property type="match status" value="2"/>
</dbReference>
<dbReference type="InterPro" id="IPR048579">
    <property type="entry name" value="RNAseD_HRDC_C"/>
</dbReference>
<comment type="subcellular location">
    <subcellularLocation>
        <location evidence="6">Cytoplasm</location>
    </subcellularLocation>
</comment>
<comment type="catalytic activity">
    <reaction evidence="6">
        <text>Exonucleolytic cleavage that removes extra residues from the 3'-terminus of tRNA to produce 5'-mononucleotides.</text>
        <dbReference type="EC" id="3.1.13.5"/>
    </reaction>
</comment>
<evidence type="ECO:0000256" key="2">
    <source>
        <dbReference type="ARBA" id="ARBA00022694"/>
    </source>
</evidence>
<dbReference type="SUPFAM" id="SSF47819">
    <property type="entry name" value="HRDC-like"/>
    <property type="match status" value="2"/>
</dbReference>
<comment type="cofactor">
    <cofactor evidence="6">
        <name>a divalent metal cation</name>
        <dbReference type="ChEBI" id="CHEBI:60240"/>
    </cofactor>
</comment>